<reference evidence="19" key="2">
    <citation type="submission" date="2025-08" db="UniProtKB">
        <authorList>
            <consortium name="Ensembl"/>
        </authorList>
    </citation>
    <scope>IDENTIFICATION</scope>
</reference>
<dbReference type="PROSITE" id="PS00474">
    <property type="entry name" value="RIBOSOMAL_L3"/>
    <property type="match status" value="1"/>
</dbReference>
<feature type="region of interest" description="Disordered" evidence="18">
    <location>
        <begin position="1"/>
        <end position="37"/>
    </location>
</feature>
<comment type="similarity">
    <text evidence="3 17">Belongs to the universal ribosomal protein uL3 family.</text>
</comment>
<comment type="function">
    <text evidence="13">Component of the large ribosomal subunit. The ribosome is a large ribonucleoprotein complex responsible for the synthesis of proteins in the cell.</text>
</comment>
<evidence type="ECO:0000256" key="12">
    <source>
        <dbReference type="ARBA" id="ARBA00023274"/>
    </source>
</evidence>
<dbReference type="GO" id="GO:0003735">
    <property type="term" value="F:structural constituent of ribosome"/>
    <property type="evidence" value="ECO:0007669"/>
    <property type="project" value="InterPro"/>
</dbReference>
<dbReference type="OMA" id="CHHRTEI"/>
<dbReference type="Pfam" id="PF00297">
    <property type="entry name" value="Ribosomal_L3"/>
    <property type="match status" value="2"/>
</dbReference>
<dbReference type="GO" id="GO:0022625">
    <property type="term" value="C:cytosolic large ribosomal subunit"/>
    <property type="evidence" value="ECO:0007669"/>
    <property type="project" value="TreeGrafter"/>
</dbReference>
<keyword evidence="11" id="KW-0539">Nucleus</keyword>
<evidence type="ECO:0000256" key="3">
    <source>
        <dbReference type="ARBA" id="ARBA00006540"/>
    </source>
</evidence>
<evidence type="ECO:0000313" key="19">
    <source>
        <dbReference type="Ensembl" id="ENSPANP00000048075.1"/>
    </source>
</evidence>
<dbReference type="InterPro" id="IPR009000">
    <property type="entry name" value="Transl_B-barrel_sf"/>
</dbReference>
<keyword evidence="9 17" id="KW-0689">Ribosomal protein</keyword>
<keyword evidence="5" id="KW-0963">Cytoplasm</keyword>
<sequence>MSHRKFSAPRHGSLGFLPRKRSSRHRGKVKSFPKDDPSKPVHLTAFLGYKAGMTHIMREVDRPGSKVNKKEVVEAVTIVETPPMMRLLPLRQKKAHLMEIQVNRGTVAEKLDWARERLEQQVPVNQVFGQDEMIDVIGVTKGKGYKGVTSRWHTKKLPRKTHRGLHKVACIGAWHPAHVAFSVARAGQKGYHHHTEINKKIYKIGQGYLIKDGKLIKNNASTDYDLSDKSINPLGGFVHYGEVTNDFVMLKGCVVGTKKRVLTLRKSLLVQTKRRALEKIDLKFIDTTSKFGHGRFQTMEEKKAFMGPLKKDRIAKEEGA</sequence>
<name>A0A8I5MUX6_PAPAN</name>
<evidence type="ECO:0000256" key="14">
    <source>
        <dbReference type="ARBA" id="ARBA00035243"/>
    </source>
</evidence>
<dbReference type="Gene3D" id="4.10.960.10">
    <property type="entry name" value="Ribosomal protein L3, domain 3"/>
    <property type="match status" value="2"/>
</dbReference>
<dbReference type="GeneTree" id="ENSGT00390000017606"/>
<dbReference type="SUPFAM" id="SSF50447">
    <property type="entry name" value="Translation proteins"/>
    <property type="match status" value="1"/>
</dbReference>
<dbReference type="FunFam" id="4.10.960.10:FF:000004">
    <property type="entry name" value="60S ribosomal protein L3"/>
    <property type="match status" value="1"/>
</dbReference>
<keyword evidence="20" id="KW-1185">Reference proteome</keyword>
<dbReference type="PANTHER" id="PTHR11363:SF4">
    <property type="entry name" value="LARGE RIBOSOMAL SUBUNIT PROTEIN UL3"/>
    <property type="match status" value="1"/>
</dbReference>
<dbReference type="Gene3D" id="3.30.1430.10">
    <property type="match status" value="1"/>
</dbReference>
<evidence type="ECO:0000256" key="10">
    <source>
        <dbReference type="ARBA" id="ARBA00022990"/>
    </source>
</evidence>
<evidence type="ECO:0000256" key="15">
    <source>
        <dbReference type="ARBA" id="ARBA00035354"/>
    </source>
</evidence>
<dbReference type="Gene3D" id="2.40.30.10">
    <property type="entry name" value="Translation factors"/>
    <property type="match status" value="2"/>
</dbReference>
<feature type="compositionally biased region" description="Basic residues" evidence="18">
    <location>
        <begin position="18"/>
        <end position="31"/>
    </location>
</feature>
<reference evidence="19" key="3">
    <citation type="submission" date="2025-09" db="UniProtKB">
        <authorList>
            <consortium name="Ensembl"/>
        </authorList>
    </citation>
    <scope>IDENTIFICATION</scope>
</reference>
<evidence type="ECO:0000256" key="2">
    <source>
        <dbReference type="ARBA" id="ARBA00004604"/>
    </source>
</evidence>
<evidence type="ECO:0000256" key="18">
    <source>
        <dbReference type="SAM" id="MobiDB-lite"/>
    </source>
</evidence>
<proteinExistence type="inferred from homology"/>
<evidence type="ECO:0000256" key="7">
    <source>
        <dbReference type="ARBA" id="ARBA00022553"/>
    </source>
</evidence>
<evidence type="ECO:0000256" key="17">
    <source>
        <dbReference type="RuleBase" id="RU003905"/>
    </source>
</evidence>
<evidence type="ECO:0000256" key="6">
    <source>
        <dbReference type="ARBA" id="ARBA00022499"/>
    </source>
</evidence>
<dbReference type="Ensembl" id="ENSPANT00000072254.1">
    <property type="protein sequence ID" value="ENSPANP00000048075.1"/>
    <property type="gene ID" value="ENSPANG00000005788.3"/>
</dbReference>
<dbReference type="GO" id="GO:0003723">
    <property type="term" value="F:RNA binding"/>
    <property type="evidence" value="ECO:0007669"/>
    <property type="project" value="TreeGrafter"/>
</dbReference>
<protein>
    <recommendedName>
        <fullName evidence="14">Large ribosomal subunit protein uL3</fullName>
    </recommendedName>
    <alternativeName>
        <fullName evidence="15">60S ribosomal protein L3</fullName>
    </alternativeName>
</protein>
<dbReference type="PANTHER" id="PTHR11363">
    <property type="entry name" value="60S RIBOSOMAL PROTEIN L3-RELATED"/>
    <property type="match status" value="1"/>
</dbReference>
<keyword evidence="6" id="KW-1017">Isopeptide bond</keyword>
<keyword evidence="10" id="KW-0007">Acetylation</keyword>
<evidence type="ECO:0000256" key="9">
    <source>
        <dbReference type="ARBA" id="ARBA00022980"/>
    </source>
</evidence>
<dbReference type="InterPro" id="IPR045077">
    <property type="entry name" value="L3_arc_euk"/>
</dbReference>
<evidence type="ECO:0000256" key="16">
    <source>
        <dbReference type="ARBA" id="ARBA00046482"/>
    </source>
</evidence>
<comment type="subcellular location">
    <subcellularLocation>
        <location evidence="1">Cytoplasm</location>
    </subcellularLocation>
    <subcellularLocation>
        <location evidence="2">Nucleus</location>
        <location evidence="2">Nucleolus</location>
    </subcellularLocation>
</comment>
<dbReference type="GO" id="GO:0006412">
    <property type="term" value="P:translation"/>
    <property type="evidence" value="ECO:0007669"/>
    <property type="project" value="InterPro"/>
</dbReference>
<evidence type="ECO:0000256" key="4">
    <source>
        <dbReference type="ARBA" id="ARBA00022481"/>
    </source>
</evidence>
<organism evidence="19 20">
    <name type="scientific">Papio anubis</name>
    <name type="common">Olive baboon</name>
    <dbReference type="NCBI Taxonomy" id="9555"/>
    <lineage>
        <taxon>Eukaryota</taxon>
        <taxon>Metazoa</taxon>
        <taxon>Chordata</taxon>
        <taxon>Craniata</taxon>
        <taxon>Vertebrata</taxon>
        <taxon>Euteleostomi</taxon>
        <taxon>Mammalia</taxon>
        <taxon>Eutheria</taxon>
        <taxon>Euarchontoglires</taxon>
        <taxon>Primates</taxon>
        <taxon>Haplorrhini</taxon>
        <taxon>Catarrhini</taxon>
        <taxon>Cercopithecidae</taxon>
        <taxon>Cercopithecinae</taxon>
        <taxon>Papio</taxon>
    </lineage>
</organism>
<dbReference type="InterPro" id="IPR000597">
    <property type="entry name" value="Ribosomal_uL3"/>
</dbReference>
<keyword evidence="7" id="KW-0597">Phosphoprotein</keyword>
<dbReference type="AlphaFoldDB" id="A0A8I5MUX6"/>
<comment type="subunit">
    <text evidence="16">Component of the large ribosomal subunit. Interacts with DHX33.</text>
</comment>
<accession>A0A8I5MUX6</accession>
<keyword evidence="12 17" id="KW-0687">Ribonucleoprotein</keyword>
<dbReference type="FunFam" id="4.10.960.10:FF:000002">
    <property type="entry name" value="60S ribosomal protein L3"/>
    <property type="match status" value="1"/>
</dbReference>
<evidence type="ECO:0000256" key="1">
    <source>
        <dbReference type="ARBA" id="ARBA00004496"/>
    </source>
</evidence>
<evidence type="ECO:0000256" key="5">
    <source>
        <dbReference type="ARBA" id="ARBA00022490"/>
    </source>
</evidence>
<keyword evidence="8" id="KW-0832">Ubl conjugation</keyword>
<dbReference type="InterPro" id="IPR044892">
    <property type="entry name" value="Ribosomal_L3_dom_3_arc_sf"/>
</dbReference>
<dbReference type="GO" id="GO:0005730">
    <property type="term" value="C:nucleolus"/>
    <property type="evidence" value="ECO:0007669"/>
    <property type="project" value="UniProtKB-SubCell"/>
</dbReference>
<evidence type="ECO:0000256" key="13">
    <source>
        <dbReference type="ARBA" id="ARBA00034092"/>
    </source>
</evidence>
<dbReference type="FunFam" id="2.40.30.10:FF:000351">
    <property type="entry name" value="Ribosomal protein L3"/>
    <property type="match status" value="1"/>
</dbReference>
<evidence type="ECO:0000256" key="8">
    <source>
        <dbReference type="ARBA" id="ARBA00022843"/>
    </source>
</evidence>
<evidence type="ECO:0000313" key="20">
    <source>
        <dbReference type="Proteomes" id="UP000028761"/>
    </source>
</evidence>
<keyword evidence="4" id="KW-0488">Methylation</keyword>
<evidence type="ECO:0000256" key="11">
    <source>
        <dbReference type="ARBA" id="ARBA00023242"/>
    </source>
</evidence>
<reference evidence="19 20" key="1">
    <citation type="submission" date="2012-03" db="EMBL/GenBank/DDBJ databases">
        <title>Whole Genome Assembly of Papio anubis.</title>
        <authorList>
            <person name="Liu Y.L."/>
            <person name="Abraham K.A."/>
            <person name="Akbar H.A."/>
            <person name="Ali S.A."/>
            <person name="Anosike U.A."/>
            <person name="Aqrawi P.A."/>
            <person name="Arias F.A."/>
            <person name="Attaway T.A."/>
            <person name="Awwad R.A."/>
            <person name="Babu C.B."/>
            <person name="Bandaranaike D.B."/>
            <person name="Battles P.B."/>
            <person name="Bell A.B."/>
            <person name="Beltran B.B."/>
            <person name="Berhane-Mersha D.B."/>
            <person name="Bess C.B."/>
            <person name="Bickham C.B."/>
            <person name="Bolden T.B."/>
            <person name="Carter K.C."/>
            <person name="Chau D.C."/>
            <person name="Chavez A.C."/>
            <person name="Clerc-Blankenburg K.C."/>
            <person name="Coyle M.C."/>
            <person name="Dao M.D."/>
            <person name="Davila M.L.D."/>
            <person name="Davy-Carroll L.D."/>
            <person name="Denson S.D."/>
            <person name="Dinh H.D."/>
            <person name="Fernandez S.F."/>
            <person name="Fernando P.F."/>
            <person name="Forbes L.F."/>
            <person name="Francis C.F."/>
            <person name="Francisco L.F."/>
            <person name="Fu Q.F."/>
            <person name="Garcia-Iii R.G."/>
            <person name="Garrett T.G."/>
            <person name="Gross S.G."/>
            <person name="Gubbala S.G."/>
            <person name="Hirani K.H."/>
            <person name="Hogues M.H."/>
            <person name="Hollins B.H."/>
            <person name="Jackson L.J."/>
            <person name="Javaid M.J."/>
            <person name="Jhangiani S.J."/>
            <person name="Johnson A.J."/>
            <person name="Johnson B.J."/>
            <person name="Jones J.J."/>
            <person name="Joshi V.J."/>
            <person name="Kalu J.K."/>
            <person name="Khan N.K."/>
            <person name="Korchina V.K."/>
            <person name="Kovar C.K."/>
            <person name="Lago L.L."/>
            <person name="Lara F.L."/>
            <person name="Le T.-K.L."/>
            <person name="Lee S.L."/>
            <person name="Legall-Iii F.L."/>
            <person name="Lemon S.L."/>
            <person name="Liu J.L."/>
            <person name="Liu Y.-S.L."/>
            <person name="Liyanage D.L."/>
            <person name="Lopez J.L."/>
            <person name="Lorensuhewa L.L."/>
            <person name="Mata R.M."/>
            <person name="Mathew T.M."/>
            <person name="Mercado C.M."/>
            <person name="Mercado I.M."/>
            <person name="Morales K.M."/>
            <person name="Morgan M.M."/>
            <person name="Munidasa M.M."/>
            <person name="Ngo D.N."/>
            <person name="Nguyen L.N."/>
            <person name="Nguyen T.N."/>
            <person name="Nguyen N.N."/>
            <person name="Obregon M.O."/>
            <person name="Okwuonu G.O."/>
            <person name="Ongeri F.O."/>
            <person name="Onwere C.O."/>
            <person name="Osifeso I.O."/>
            <person name="Parra A.P."/>
            <person name="Patil S.P."/>
            <person name="Perez A.P."/>
            <person name="Perez Y.P."/>
            <person name="Pham C.P."/>
            <person name="Pu L.-L.P."/>
            <person name="Puazo M.P."/>
            <person name="Quiroz J.Q."/>
            <person name="Rouhana J.R."/>
            <person name="Ruiz M.R."/>
            <person name="Ruiz S.-J.R."/>
            <person name="Saada N.S."/>
            <person name="Santibanez J.S."/>
            <person name="Scheel M.S."/>
            <person name="Schneider B.S."/>
            <person name="Simmons D.S."/>
            <person name="Sisson I.S."/>
            <person name="Tang L.-Y.T."/>
            <person name="Thornton R.T."/>
            <person name="Tisius J.T."/>
            <person name="Toledanes G.T."/>
            <person name="Trejos Z.T."/>
            <person name="Usmani K.U."/>
            <person name="Varghese R.V."/>
            <person name="Vattathil S.V."/>
            <person name="Vee V.V."/>
            <person name="Walker D.W."/>
            <person name="Weissenberger G.W."/>
            <person name="White C.W."/>
            <person name="Williams A.W."/>
            <person name="Woodworth J.W."/>
            <person name="Wright R.W."/>
            <person name="Zhu Y.Z."/>
            <person name="Han Y.H."/>
            <person name="Newsham I.N."/>
            <person name="Nazareth L.N."/>
            <person name="Worley K.W."/>
            <person name="Muzny D.M."/>
            <person name="Rogers J.R."/>
            <person name="Gibbs R.G."/>
        </authorList>
    </citation>
    <scope>NUCLEOTIDE SEQUENCE [LARGE SCALE GENOMIC DNA]</scope>
</reference>
<dbReference type="FunFam" id="2.40.30.10:FF:000079">
    <property type="entry name" value="60S ribosomal protein L3"/>
    <property type="match status" value="1"/>
</dbReference>
<dbReference type="InterPro" id="IPR019926">
    <property type="entry name" value="Ribosomal_uL3_CS"/>
</dbReference>
<dbReference type="Proteomes" id="UP000028761">
    <property type="component" value="Chromosome 1"/>
</dbReference>